<dbReference type="InterPro" id="IPR049363">
    <property type="entry name" value="RMI1_N"/>
</dbReference>
<evidence type="ECO:0000259" key="3">
    <source>
        <dbReference type="Pfam" id="PF08585"/>
    </source>
</evidence>
<dbReference type="GO" id="GO:0000724">
    <property type="term" value="P:double-strand break repair via homologous recombination"/>
    <property type="evidence" value="ECO:0007669"/>
    <property type="project" value="TreeGrafter"/>
</dbReference>
<reference evidence="5" key="1">
    <citation type="journal article" date="2020" name="Stud. Mycol.">
        <title>101 Dothideomycetes genomes: a test case for predicting lifestyles and emergence of pathogens.</title>
        <authorList>
            <person name="Haridas S."/>
            <person name="Albert R."/>
            <person name="Binder M."/>
            <person name="Bloem J."/>
            <person name="Labutti K."/>
            <person name="Salamov A."/>
            <person name="Andreopoulos B."/>
            <person name="Baker S."/>
            <person name="Barry K."/>
            <person name="Bills G."/>
            <person name="Bluhm B."/>
            <person name="Cannon C."/>
            <person name="Castanera R."/>
            <person name="Culley D."/>
            <person name="Daum C."/>
            <person name="Ezra D."/>
            <person name="Gonzalez J."/>
            <person name="Henrissat B."/>
            <person name="Kuo A."/>
            <person name="Liang C."/>
            <person name="Lipzen A."/>
            <person name="Lutzoni F."/>
            <person name="Magnuson J."/>
            <person name="Mondo S."/>
            <person name="Nolan M."/>
            <person name="Ohm R."/>
            <person name="Pangilinan J."/>
            <person name="Park H.-J."/>
            <person name="Ramirez L."/>
            <person name="Alfaro M."/>
            <person name="Sun H."/>
            <person name="Tritt A."/>
            <person name="Yoshinaga Y."/>
            <person name="Zwiers L.-H."/>
            <person name="Turgeon B."/>
            <person name="Goodwin S."/>
            <person name="Spatafora J."/>
            <person name="Crous P."/>
            <person name="Grigoriev I."/>
        </authorList>
    </citation>
    <scope>NUCLEOTIDE SEQUENCE</scope>
    <source>
        <strain evidence="5">CBS 121167</strain>
    </source>
</reference>
<dbReference type="OrthoDB" id="341511at2759"/>
<evidence type="ECO:0000313" key="6">
    <source>
        <dbReference type="Proteomes" id="UP000799438"/>
    </source>
</evidence>
<feature type="domain" description="RecQ mediated genome instability protein 1 OB-fold" evidence="3">
    <location>
        <begin position="66"/>
        <end position="216"/>
    </location>
</feature>
<dbReference type="Proteomes" id="UP000799438">
    <property type="component" value="Unassembled WGS sequence"/>
</dbReference>
<dbReference type="GeneID" id="54301470"/>
<dbReference type="Gene3D" id="2.40.50.770">
    <property type="entry name" value="RecQ-mediated genome instability protein Rmi1, C-terminal domain"/>
    <property type="match status" value="1"/>
</dbReference>
<evidence type="ECO:0000259" key="4">
    <source>
        <dbReference type="Pfam" id="PF21000"/>
    </source>
</evidence>
<protein>
    <recommendedName>
        <fullName evidence="2">RecQ-mediated genome instability protein 1</fullName>
    </recommendedName>
</protein>
<comment type="similarity">
    <text evidence="1">Belongs to the RMI1 family.</text>
</comment>
<evidence type="ECO:0000256" key="2">
    <source>
        <dbReference type="ARBA" id="ARBA00018987"/>
    </source>
</evidence>
<dbReference type="EMBL" id="ML995479">
    <property type="protein sequence ID" value="KAF2144529.1"/>
    <property type="molecule type" value="Genomic_DNA"/>
</dbReference>
<sequence>MDRLAQEITAHLASKGLHPTHDWLSNFMSTVRQSTALAAIKQTALFRLLASDITQSLRRSQSSMFPGDILNGTIKERVLPGPIVVQVIEIEDIGRSCWSQVEALEAAERGEMTKGREVIRVVPDEQGTGGPTQTAADEVNAGNGPHKLLLMDVSGTRVYALELFAVNGIGLRINIGAKLVLRNVVVARGLVLLEPKTTTFVGGKIDALHKAWIEGRKERLKAAAGMAN</sequence>
<accession>A0A6A6BK86</accession>
<dbReference type="GO" id="GO:0031422">
    <property type="term" value="C:RecQ family helicase-topoisomerase III complex"/>
    <property type="evidence" value="ECO:0007669"/>
    <property type="project" value="TreeGrafter"/>
</dbReference>
<evidence type="ECO:0000313" key="5">
    <source>
        <dbReference type="EMBL" id="KAF2144529.1"/>
    </source>
</evidence>
<dbReference type="SMART" id="SM01161">
    <property type="entry name" value="DUF1767"/>
    <property type="match status" value="1"/>
</dbReference>
<dbReference type="InterPro" id="IPR042470">
    <property type="entry name" value="RMI1_N_C_sf"/>
</dbReference>
<evidence type="ECO:0000256" key="1">
    <source>
        <dbReference type="ARBA" id="ARBA00006395"/>
    </source>
</evidence>
<gene>
    <name evidence="5" type="ORF">K452DRAFT_316504</name>
</gene>
<dbReference type="InterPro" id="IPR013894">
    <property type="entry name" value="RMI1_OB"/>
</dbReference>
<keyword evidence="6" id="KW-1185">Reference proteome</keyword>
<dbReference type="GO" id="GO:0000712">
    <property type="term" value="P:resolution of meiotic recombination intermediates"/>
    <property type="evidence" value="ECO:0007669"/>
    <property type="project" value="TreeGrafter"/>
</dbReference>
<dbReference type="PANTHER" id="PTHR14790:SF15">
    <property type="entry name" value="RECQ-MEDIATED GENOME INSTABILITY PROTEIN 1"/>
    <property type="match status" value="1"/>
</dbReference>
<proteinExistence type="inferred from homology"/>
<dbReference type="GO" id="GO:0016604">
    <property type="term" value="C:nuclear body"/>
    <property type="evidence" value="ECO:0007669"/>
    <property type="project" value="TreeGrafter"/>
</dbReference>
<dbReference type="PANTHER" id="PTHR14790">
    <property type="entry name" value="RECQ-MEDIATED GENOME INSTABILITY PROTEIN 1 RMI1"/>
    <property type="match status" value="1"/>
</dbReference>
<dbReference type="Pfam" id="PF21000">
    <property type="entry name" value="RMI1_N_N"/>
    <property type="match status" value="1"/>
</dbReference>
<feature type="domain" description="RMI1 N-terminal" evidence="4">
    <location>
        <begin position="12"/>
        <end position="56"/>
    </location>
</feature>
<organism evidence="5 6">
    <name type="scientific">Aplosporella prunicola CBS 121167</name>
    <dbReference type="NCBI Taxonomy" id="1176127"/>
    <lineage>
        <taxon>Eukaryota</taxon>
        <taxon>Fungi</taxon>
        <taxon>Dikarya</taxon>
        <taxon>Ascomycota</taxon>
        <taxon>Pezizomycotina</taxon>
        <taxon>Dothideomycetes</taxon>
        <taxon>Dothideomycetes incertae sedis</taxon>
        <taxon>Botryosphaeriales</taxon>
        <taxon>Aplosporellaceae</taxon>
        <taxon>Aplosporella</taxon>
    </lineage>
</organism>
<dbReference type="Pfam" id="PF08585">
    <property type="entry name" value="RMI1_N_C"/>
    <property type="match status" value="1"/>
</dbReference>
<dbReference type="AlphaFoldDB" id="A0A6A6BK86"/>
<dbReference type="RefSeq" id="XP_033400241.1">
    <property type="nucleotide sequence ID" value="XM_033543973.1"/>
</dbReference>
<name>A0A6A6BK86_9PEZI</name>